<evidence type="ECO:0000256" key="1">
    <source>
        <dbReference type="SAM" id="MobiDB-lite"/>
    </source>
</evidence>
<name>A0A6G1C4N5_9ORYZ</name>
<reference evidence="2 3" key="1">
    <citation type="submission" date="2019-11" db="EMBL/GenBank/DDBJ databases">
        <title>Whole genome sequence of Oryza granulata.</title>
        <authorList>
            <person name="Li W."/>
        </authorList>
    </citation>
    <scope>NUCLEOTIDE SEQUENCE [LARGE SCALE GENOMIC DNA]</scope>
    <source>
        <strain evidence="3">cv. Menghai</strain>
        <tissue evidence="2">Leaf</tissue>
    </source>
</reference>
<comment type="caution">
    <text evidence="2">The sequence shown here is derived from an EMBL/GenBank/DDBJ whole genome shotgun (WGS) entry which is preliminary data.</text>
</comment>
<protein>
    <submittedName>
        <fullName evidence="2">Uncharacterized protein</fullName>
    </submittedName>
</protein>
<keyword evidence="3" id="KW-1185">Reference proteome</keyword>
<gene>
    <name evidence="2" type="ORF">E2562_006843</name>
</gene>
<dbReference type="AlphaFoldDB" id="A0A6G1C4N5"/>
<proteinExistence type="predicted"/>
<organism evidence="2 3">
    <name type="scientific">Oryza meyeriana var. granulata</name>
    <dbReference type="NCBI Taxonomy" id="110450"/>
    <lineage>
        <taxon>Eukaryota</taxon>
        <taxon>Viridiplantae</taxon>
        <taxon>Streptophyta</taxon>
        <taxon>Embryophyta</taxon>
        <taxon>Tracheophyta</taxon>
        <taxon>Spermatophyta</taxon>
        <taxon>Magnoliopsida</taxon>
        <taxon>Liliopsida</taxon>
        <taxon>Poales</taxon>
        <taxon>Poaceae</taxon>
        <taxon>BOP clade</taxon>
        <taxon>Oryzoideae</taxon>
        <taxon>Oryzeae</taxon>
        <taxon>Oryzinae</taxon>
        <taxon>Oryza</taxon>
        <taxon>Oryza meyeriana</taxon>
    </lineage>
</organism>
<feature type="region of interest" description="Disordered" evidence="1">
    <location>
        <begin position="8"/>
        <end position="29"/>
    </location>
</feature>
<dbReference type="Proteomes" id="UP000479710">
    <property type="component" value="Unassembled WGS sequence"/>
</dbReference>
<accession>A0A6G1C4N5</accession>
<dbReference type="EMBL" id="SPHZ02000010">
    <property type="protein sequence ID" value="KAF0895140.1"/>
    <property type="molecule type" value="Genomic_DNA"/>
</dbReference>
<evidence type="ECO:0000313" key="3">
    <source>
        <dbReference type="Proteomes" id="UP000479710"/>
    </source>
</evidence>
<evidence type="ECO:0000313" key="2">
    <source>
        <dbReference type="EMBL" id="KAF0895140.1"/>
    </source>
</evidence>
<sequence length="64" mass="6788">MGAILLPVPTQGACEQGRPSSGEGSAVAGAPPPIIVVVSSRESQYGSTDWQIDYRSDITKGRWR</sequence>